<evidence type="ECO:0000313" key="2">
    <source>
        <dbReference type="Proteomes" id="UP000499080"/>
    </source>
</evidence>
<proteinExistence type="predicted"/>
<evidence type="ECO:0000313" key="1">
    <source>
        <dbReference type="EMBL" id="GBL69427.1"/>
    </source>
</evidence>
<organism evidence="1 2">
    <name type="scientific">Araneus ventricosus</name>
    <name type="common">Orbweaver spider</name>
    <name type="synonym">Epeira ventricosa</name>
    <dbReference type="NCBI Taxonomy" id="182803"/>
    <lineage>
        <taxon>Eukaryota</taxon>
        <taxon>Metazoa</taxon>
        <taxon>Ecdysozoa</taxon>
        <taxon>Arthropoda</taxon>
        <taxon>Chelicerata</taxon>
        <taxon>Arachnida</taxon>
        <taxon>Araneae</taxon>
        <taxon>Araneomorphae</taxon>
        <taxon>Entelegynae</taxon>
        <taxon>Araneoidea</taxon>
        <taxon>Araneidae</taxon>
        <taxon>Araneus</taxon>
    </lineage>
</organism>
<accession>A0A4Y1ZVT3</accession>
<sequence>MRDAKIVQLDIHHISVRLHLDLRPVHHPFHQFSTHSIDLDGSFTNAPKRTTGCFHPPTLPLASLTPTHIPPSPTLPHTQVIYRSPRRIIFHFYGRTR</sequence>
<dbReference type="EMBL" id="BGPR01078247">
    <property type="protein sequence ID" value="GBL69427.1"/>
    <property type="molecule type" value="Genomic_DNA"/>
</dbReference>
<reference evidence="1 2" key="1">
    <citation type="journal article" date="2019" name="Sci. Rep.">
        <title>Orb-weaving spider Araneus ventricosus genome elucidates the spidroin gene catalogue.</title>
        <authorList>
            <person name="Kono N."/>
            <person name="Nakamura H."/>
            <person name="Ohtoshi R."/>
            <person name="Moran D.A.P."/>
            <person name="Shinohara A."/>
            <person name="Yoshida Y."/>
            <person name="Fujiwara M."/>
            <person name="Mori M."/>
            <person name="Tomita M."/>
            <person name="Arakawa K."/>
        </authorList>
    </citation>
    <scope>NUCLEOTIDE SEQUENCE [LARGE SCALE GENOMIC DNA]</scope>
</reference>
<keyword evidence="2" id="KW-1185">Reference proteome</keyword>
<gene>
    <name evidence="1" type="ORF">AVEN_78840_1</name>
</gene>
<name>A0A4Y1ZVT3_ARAVE</name>
<dbReference type="Proteomes" id="UP000499080">
    <property type="component" value="Unassembled WGS sequence"/>
</dbReference>
<dbReference type="AlphaFoldDB" id="A0A4Y1ZVT3"/>
<comment type="caution">
    <text evidence="1">The sequence shown here is derived from an EMBL/GenBank/DDBJ whole genome shotgun (WGS) entry which is preliminary data.</text>
</comment>
<protein>
    <submittedName>
        <fullName evidence="1">Uncharacterized protein</fullName>
    </submittedName>
</protein>